<dbReference type="SUPFAM" id="SSF51998">
    <property type="entry name" value="PFL-like glycyl radical enzymes"/>
    <property type="match status" value="1"/>
</dbReference>
<evidence type="ECO:0000256" key="6">
    <source>
        <dbReference type="ARBA" id="ARBA00023002"/>
    </source>
</evidence>
<reference evidence="11" key="1">
    <citation type="journal article" date="2019" name="Viruses">
        <title>A Novel Alphabaculovirus from the Soybean Looper, Chrysodeixis includens, that Produces Tetrahedral Occlusion Bodies and Encodes Two Copies of he65.</title>
        <authorList>
            <person name="Harrison R.L."/>
            <person name="Rowley D.L."/>
            <person name="Popham H.J.R."/>
        </authorList>
    </citation>
    <scope>NUCLEOTIDE SEQUENCE</scope>
    <source>
        <strain evidence="11">ChinNPV-1</strain>
    </source>
</reference>
<organism evidence="11 12">
    <name type="scientific">Chrysodeixis includens nucleopolyhedrovirus</name>
    <dbReference type="NCBI Taxonomy" id="1207438"/>
    <lineage>
        <taxon>Viruses</taxon>
        <taxon>Viruses incertae sedis</taxon>
        <taxon>Naldaviricetes</taxon>
        <taxon>Lefavirales</taxon>
        <taxon>Baculoviridae</taxon>
        <taxon>Alphabaculovirus</taxon>
        <taxon>Alphabaculovirus chrincludentis</taxon>
        <taxon>Alphabaculovirus alterchrincludentis</taxon>
    </lineage>
</organism>
<dbReference type="InterPro" id="IPR005144">
    <property type="entry name" value="ATP-cone_dom"/>
</dbReference>
<proteinExistence type="inferred from homology"/>
<dbReference type="Pfam" id="PF02867">
    <property type="entry name" value="Ribonuc_red_lgC"/>
    <property type="match status" value="1"/>
</dbReference>
<evidence type="ECO:0000256" key="4">
    <source>
        <dbReference type="ARBA" id="ARBA00022741"/>
    </source>
</evidence>
<dbReference type="GO" id="GO:0009263">
    <property type="term" value="P:deoxyribonucleotide biosynthetic process"/>
    <property type="evidence" value="ECO:0007669"/>
    <property type="project" value="UniProtKB-KW"/>
</dbReference>
<dbReference type="PANTHER" id="PTHR11573:SF6">
    <property type="entry name" value="RIBONUCLEOSIDE-DIPHOSPHATE REDUCTASE LARGE SUBUNIT"/>
    <property type="match status" value="1"/>
</dbReference>
<dbReference type="GeneID" id="80541340"/>
<dbReference type="InterPro" id="IPR008926">
    <property type="entry name" value="RNR_R1-su_N"/>
</dbReference>
<dbReference type="KEGG" id="vg:80541340"/>
<comment type="catalytic activity">
    <reaction evidence="9">
        <text>a 2'-deoxyribonucleoside 5'-diphosphate + [thioredoxin]-disulfide + H2O = a ribonucleoside 5'-diphosphate + [thioredoxin]-dithiol</text>
        <dbReference type="Rhea" id="RHEA:23252"/>
        <dbReference type="Rhea" id="RHEA-COMP:10698"/>
        <dbReference type="Rhea" id="RHEA-COMP:10700"/>
        <dbReference type="ChEBI" id="CHEBI:15377"/>
        <dbReference type="ChEBI" id="CHEBI:29950"/>
        <dbReference type="ChEBI" id="CHEBI:50058"/>
        <dbReference type="ChEBI" id="CHEBI:57930"/>
        <dbReference type="ChEBI" id="CHEBI:73316"/>
        <dbReference type="EC" id="1.17.4.1"/>
    </reaction>
</comment>
<dbReference type="EC" id="1.17.4.1" evidence="2 9"/>
<name>A0A5B8YV21_9ABAC</name>
<accession>A0A5B8YV21</accession>
<evidence type="ECO:0000256" key="3">
    <source>
        <dbReference type="ARBA" id="ARBA00022533"/>
    </source>
</evidence>
<dbReference type="NCBIfam" id="TIGR02506">
    <property type="entry name" value="NrdE_NrdA"/>
    <property type="match status" value="1"/>
</dbReference>
<dbReference type="Gene3D" id="3.20.70.20">
    <property type="match status" value="1"/>
</dbReference>
<dbReference type="PRINTS" id="PR01183">
    <property type="entry name" value="RIBORDTASEM1"/>
</dbReference>
<keyword evidence="3" id="KW-0021">Allosteric enzyme</keyword>
<keyword evidence="12" id="KW-1185">Reference proteome</keyword>
<evidence type="ECO:0000256" key="2">
    <source>
        <dbReference type="ARBA" id="ARBA00012274"/>
    </source>
</evidence>
<dbReference type="EMBL" id="MK746083">
    <property type="protein sequence ID" value="QED40654.1"/>
    <property type="molecule type" value="Genomic_DNA"/>
</dbReference>
<dbReference type="RefSeq" id="YP_010802570.1">
    <property type="nucleotide sequence ID" value="NC_077025.1"/>
</dbReference>
<comment type="similarity">
    <text evidence="1 9">Belongs to the ribonucleoside diphosphate reductase large chain family.</text>
</comment>
<dbReference type="PROSITE" id="PS51161">
    <property type="entry name" value="ATP_CONE"/>
    <property type="match status" value="1"/>
</dbReference>
<dbReference type="InterPro" id="IPR013346">
    <property type="entry name" value="NrdE_NrdA_C"/>
</dbReference>
<keyword evidence="6 9" id="KW-0560">Oxidoreductase</keyword>
<dbReference type="GO" id="GO:0004748">
    <property type="term" value="F:ribonucleoside-diphosphate reductase activity, thioredoxin disulfide as acceptor"/>
    <property type="evidence" value="ECO:0007669"/>
    <property type="project" value="UniProtKB-EC"/>
</dbReference>
<dbReference type="InterPro" id="IPR013509">
    <property type="entry name" value="RNR_lsu_N"/>
</dbReference>
<keyword evidence="4 8" id="KW-0547">Nucleotide-binding</keyword>
<dbReference type="InterPro" id="IPR039718">
    <property type="entry name" value="Rrm1"/>
</dbReference>
<dbReference type="Pfam" id="PF00317">
    <property type="entry name" value="Ribonuc_red_lgN"/>
    <property type="match status" value="1"/>
</dbReference>
<dbReference type="GO" id="GO:0005524">
    <property type="term" value="F:ATP binding"/>
    <property type="evidence" value="ECO:0007669"/>
    <property type="project" value="UniProtKB-UniRule"/>
</dbReference>
<dbReference type="Pfam" id="PF03477">
    <property type="entry name" value="ATP-cone"/>
    <property type="match status" value="1"/>
</dbReference>
<evidence type="ECO:0000313" key="12">
    <source>
        <dbReference type="Proteomes" id="UP001162233"/>
    </source>
</evidence>
<dbReference type="SUPFAM" id="SSF48168">
    <property type="entry name" value="R1 subunit of ribonucleotide reductase, N-terminal domain"/>
    <property type="match status" value="1"/>
</dbReference>
<keyword evidence="7 9" id="KW-0215">Deoxyribonucleotide synthesis</keyword>
<dbReference type="PROSITE" id="PS00089">
    <property type="entry name" value="RIBORED_LARGE"/>
    <property type="match status" value="1"/>
</dbReference>
<protein>
    <recommendedName>
        <fullName evidence="2 9">Ribonucleoside-diphosphate reductase</fullName>
        <ecNumber evidence="2 9">1.17.4.1</ecNumber>
    </recommendedName>
</protein>
<evidence type="ECO:0000256" key="9">
    <source>
        <dbReference type="RuleBase" id="RU003410"/>
    </source>
</evidence>
<evidence type="ECO:0000313" key="11">
    <source>
        <dbReference type="EMBL" id="QED40654.1"/>
    </source>
</evidence>
<dbReference type="PANTHER" id="PTHR11573">
    <property type="entry name" value="RIBONUCLEOSIDE-DIPHOSPHATE REDUCTASE LARGE CHAIN"/>
    <property type="match status" value="1"/>
</dbReference>
<feature type="domain" description="ATP-cone" evidence="10">
    <location>
        <begin position="4"/>
        <end position="95"/>
    </location>
</feature>
<evidence type="ECO:0000259" key="10">
    <source>
        <dbReference type="PROSITE" id="PS51161"/>
    </source>
</evidence>
<evidence type="ECO:0000256" key="8">
    <source>
        <dbReference type="PROSITE-ProRule" id="PRU00492"/>
    </source>
</evidence>
<dbReference type="InterPro" id="IPR000788">
    <property type="entry name" value="RNR_lg_C"/>
</dbReference>
<evidence type="ECO:0000256" key="5">
    <source>
        <dbReference type="ARBA" id="ARBA00022840"/>
    </source>
</evidence>
<evidence type="ECO:0000256" key="7">
    <source>
        <dbReference type="ARBA" id="ARBA00023116"/>
    </source>
</evidence>
<dbReference type="Proteomes" id="UP001162233">
    <property type="component" value="Segment"/>
</dbReference>
<sequence length="773" mass="88052">MSHQFVVKRSGLVEPLKLDKITNRIRKLCYGLNDEIIDPVKITMQVIAKIYPGIKTEQIDVFSADIAACMAFKHQDFMTLASRIAVDNIHKKIDSRFSVVIKNLYKCGLATREFFELTDKHAVILNETIDHQADFLIPYAGLKALEKEILINYDNSIMERPQHMFLRVALTIHTEDIKEVQKTYHLLSQQYYTHASSVMRYAGTDKSQLFSYFTTNVADDSVEAIYETLKNCAILSRQNTKTGLSFHSVRANNTDVVKPVKNLVVTLQVFSDMMKHVNLQQANAESCAGAYIEPWHADIFEYLNLSADQGSNMHYAIWCPDLFFQRAENDSFWSLMCPSKCPNLNTNYGQNFEDLYKFYEKQNMFVKQVKALDLLYKICETQIKTGGPSILFKDTCNMKSNQKNAGVIQGGGFCADIIEYNSAKETSACSLASIAVNKFVCSKVMFDMTYNEYKTQYYYNYTKLHETTKSVVKNINKIIDFHSFLPNKLFNNKNKSMALGIHGLADTFAIMQLPYDSESARKLNKHVAETIYHAALEASCELAAIDNPYESYNESPASLGMLQYDMHNIQPSTLWNWSALKKIITQFGLRNSQLIAYLPASTCAKNIGCNTSFEPFMSNINTLQTSTGCVQYLNEHLVKVLIDLNLYNLEVIYKIYNSGGSVQNLQELPDSIKSVYKTVWELDNKIMVDMAADRAPFICHSQSLDLFMSNASVFELINIHQYSWKKGLKTSMYHLHRKPDTSHNNQTCLINKNSYDDTVSTPYCAIGCFNCAH</sequence>
<dbReference type="UniPathway" id="UPA00326"/>
<comment type="function">
    <text evidence="9">Provides the precursors necessary for DNA synthesis. Catalyzes the biosynthesis of deoxyribonucleotides from the corresponding ribonucleotides.</text>
</comment>
<evidence type="ECO:0000256" key="1">
    <source>
        <dbReference type="ARBA" id="ARBA00010406"/>
    </source>
</evidence>
<keyword evidence="5 8" id="KW-0067">ATP-binding</keyword>